<reference evidence="3" key="2">
    <citation type="submission" date="2020-09" db="EMBL/GenBank/DDBJ databases">
        <authorList>
            <person name="Sun Q."/>
            <person name="Zhou Y."/>
        </authorList>
    </citation>
    <scope>NUCLEOTIDE SEQUENCE</scope>
    <source>
        <strain evidence="3">CGMCC 1.16548</strain>
    </source>
</reference>
<dbReference type="CDD" id="cd00143">
    <property type="entry name" value="PP2Cc"/>
    <property type="match status" value="1"/>
</dbReference>
<dbReference type="AlphaFoldDB" id="A0A8J3GRT5"/>
<dbReference type="Pfam" id="PF13672">
    <property type="entry name" value="PP2C_2"/>
    <property type="match status" value="1"/>
</dbReference>
<keyword evidence="1" id="KW-0812">Transmembrane</keyword>
<gene>
    <name evidence="3" type="ORF">GCM10011600_22700</name>
</gene>
<evidence type="ECO:0000256" key="1">
    <source>
        <dbReference type="SAM" id="Phobius"/>
    </source>
</evidence>
<dbReference type="SMART" id="SM00331">
    <property type="entry name" value="PP2C_SIG"/>
    <property type="match status" value="1"/>
</dbReference>
<keyword evidence="1" id="KW-0472">Membrane</keyword>
<feature type="domain" description="PPM-type phosphatase" evidence="2">
    <location>
        <begin position="6"/>
        <end position="239"/>
    </location>
</feature>
<organism evidence="3 4">
    <name type="scientific">Pseudolysinimonas yzui</name>
    <dbReference type="NCBI Taxonomy" id="2708254"/>
    <lineage>
        <taxon>Bacteria</taxon>
        <taxon>Bacillati</taxon>
        <taxon>Actinomycetota</taxon>
        <taxon>Actinomycetes</taxon>
        <taxon>Micrococcales</taxon>
        <taxon>Microbacteriaceae</taxon>
        <taxon>Pseudolysinimonas</taxon>
    </lineage>
</organism>
<dbReference type="Gene3D" id="3.60.40.10">
    <property type="entry name" value="PPM-type phosphatase domain"/>
    <property type="match status" value="1"/>
</dbReference>
<dbReference type="InterPro" id="IPR001932">
    <property type="entry name" value="PPM-type_phosphatase-like_dom"/>
</dbReference>
<evidence type="ECO:0000313" key="3">
    <source>
        <dbReference type="EMBL" id="GHF21304.1"/>
    </source>
</evidence>
<dbReference type="PROSITE" id="PS51746">
    <property type="entry name" value="PPM_2"/>
    <property type="match status" value="1"/>
</dbReference>
<dbReference type="EMBL" id="BNAI01000005">
    <property type="protein sequence ID" value="GHF21304.1"/>
    <property type="molecule type" value="Genomic_DNA"/>
</dbReference>
<dbReference type="Proteomes" id="UP000617531">
    <property type="component" value="Unassembled WGS sequence"/>
</dbReference>
<protein>
    <submittedName>
        <fullName evidence="3">Serine/threonine protein phosphatase</fullName>
    </submittedName>
</protein>
<dbReference type="InterPro" id="IPR036457">
    <property type="entry name" value="PPM-type-like_dom_sf"/>
</dbReference>
<dbReference type="SMART" id="SM00332">
    <property type="entry name" value="PP2Cc"/>
    <property type="match status" value="1"/>
</dbReference>
<dbReference type="SUPFAM" id="SSF81606">
    <property type="entry name" value="PP2C-like"/>
    <property type="match status" value="1"/>
</dbReference>
<dbReference type="InterPro" id="IPR015655">
    <property type="entry name" value="PP2C"/>
</dbReference>
<evidence type="ECO:0000259" key="2">
    <source>
        <dbReference type="PROSITE" id="PS51746"/>
    </source>
</evidence>
<dbReference type="InterPro" id="IPR015050">
    <property type="entry name" value="BofC_C"/>
</dbReference>
<comment type="caution">
    <text evidence="3">The sequence shown here is derived from an EMBL/GenBank/DDBJ whole genome shotgun (WGS) entry which is preliminary data.</text>
</comment>
<dbReference type="PANTHER" id="PTHR47992">
    <property type="entry name" value="PROTEIN PHOSPHATASE"/>
    <property type="match status" value="1"/>
</dbReference>
<dbReference type="GO" id="GO:0004722">
    <property type="term" value="F:protein serine/threonine phosphatase activity"/>
    <property type="evidence" value="ECO:0007669"/>
    <property type="project" value="InterPro"/>
</dbReference>
<reference evidence="3" key="1">
    <citation type="journal article" date="2014" name="Int. J. Syst. Evol. Microbiol.">
        <title>Complete genome sequence of Corynebacterium casei LMG S-19264T (=DSM 44701T), isolated from a smear-ripened cheese.</title>
        <authorList>
            <consortium name="US DOE Joint Genome Institute (JGI-PGF)"/>
            <person name="Walter F."/>
            <person name="Albersmeier A."/>
            <person name="Kalinowski J."/>
            <person name="Ruckert C."/>
        </authorList>
    </citation>
    <scope>NUCLEOTIDE SEQUENCE</scope>
    <source>
        <strain evidence="3">CGMCC 1.16548</strain>
    </source>
</reference>
<evidence type="ECO:0000313" key="4">
    <source>
        <dbReference type="Proteomes" id="UP000617531"/>
    </source>
</evidence>
<feature type="transmembrane region" description="Helical" evidence="1">
    <location>
        <begin position="317"/>
        <end position="340"/>
    </location>
</feature>
<sequence length="425" mass="46016">MTFTPLSAAVSHVGKIRSNNQDSGYAGRHLFLVADGMGGHAGGDVASAIATKRVAEADEDYAAAVDAESALRSAMIAANSLLAETVFEHSELTGMGTTVSGILRVGDEVVLAHIGDSRIYRFRDGELEQVTADHTFVQRLVDSGRITAEEAAVHPRRSVLMRVLGDVDATPEIDTKILDTRPGDRWLLCSDGLSSYVSEDKLAAILASVRSPQTAADRMVKESLDHGAPDNVTVVIADIDAGDVVAVSEPAGFVGSASAPLMFDGAEDERRPIRLPTLLLHPLKSTPPEDTHFEPEREEFLEQLIEEDRRRARRRRITWLVVVAVAIAAIVTAVVLAYQWTQTHYYVGVAEDGTVAIFQGVQQNIGPISLSHIEQSSEVRVDDLPTFERRQVEATINADDLRDAHDILDRLSRLVDSAAESSAVP</sequence>
<keyword evidence="1" id="KW-1133">Transmembrane helix</keyword>
<name>A0A8J3GRT5_9MICO</name>
<proteinExistence type="predicted"/>
<dbReference type="Pfam" id="PF08955">
    <property type="entry name" value="BofC_C"/>
    <property type="match status" value="1"/>
</dbReference>
<accession>A0A8J3GRT5</accession>
<keyword evidence="4" id="KW-1185">Reference proteome</keyword>
<dbReference type="RefSeq" id="WP_191283633.1">
    <property type="nucleotide sequence ID" value="NZ_BNAI01000005.1"/>
</dbReference>